<sequence length="199" mass="22924">MPGDSGTIEKLPKELLLRILRHLYPPAAFQPFDMESNCQEDSAWHDRLLSAHFDIVNFSKVPRLFHALSVSLAQSHSRFITEEKKKGLILHAVNEFSLAYVEKTGMMRKLERVFQGGMRTITSDIVAKEAAEHFDPLSWLYVGYNHTRRAMRCRHIIRRPGKLVRDGHIGFGKDKWLVRWLVVLETPEQLPPQVLAVTV</sequence>
<dbReference type="RefSeq" id="XP_037156805.1">
    <property type="nucleotide sequence ID" value="XM_037298170.1"/>
</dbReference>
<protein>
    <submittedName>
        <fullName evidence="1">Uncharacterized protein</fullName>
    </submittedName>
</protein>
<comment type="caution">
    <text evidence="1">The sequence shown here is derived from an EMBL/GenBank/DDBJ whole genome shotgun (WGS) entry which is preliminary data.</text>
</comment>
<proteinExistence type="predicted"/>
<evidence type="ECO:0000313" key="2">
    <source>
        <dbReference type="Proteomes" id="UP000593566"/>
    </source>
</evidence>
<name>A0A8H6FIH8_9LECA</name>
<reference evidence="1 2" key="1">
    <citation type="journal article" date="2020" name="Genomics">
        <title>Complete, high-quality genomes from long-read metagenomic sequencing of two wolf lichen thalli reveals enigmatic genome architecture.</title>
        <authorList>
            <person name="McKenzie S.K."/>
            <person name="Walston R.F."/>
            <person name="Allen J.L."/>
        </authorList>
    </citation>
    <scope>NUCLEOTIDE SEQUENCE [LARGE SCALE GENOMIC DNA]</scope>
    <source>
        <strain evidence="1">WasteWater1</strain>
    </source>
</reference>
<accession>A0A8H6FIH8</accession>
<gene>
    <name evidence="1" type="ORF">HO133_007279</name>
</gene>
<dbReference type="GeneID" id="59335678"/>
<dbReference type="Proteomes" id="UP000593566">
    <property type="component" value="Unassembled WGS sequence"/>
</dbReference>
<dbReference type="AlphaFoldDB" id="A0A8H6FIH8"/>
<evidence type="ECO:0000313" key="1">
    <source>
        <dbReference type="EMBL" id="KAF6229163.1"/>
    </source>
</evidence>
<keyword evidence="2" id="KW-1185">Reference proteome</keyword>
<dbReference type="EMBL" id="JACCJB010000003">
    <property type="protein sequence ID" value="KAF6229163.1"/>
    <property type="molecule type" value="Genomic_DNA"/>
</dbReference>
<organism evidence="1 2">
    <name type="scientific">Letharia lupina</name>
    <dbReference type="NCBI Taxonomy" id="560253"/>
    <lineage>
        <taxon>Eukaryota</taxon>
        <taxon>Fungi</taxon>
        <taxon>Dikarya</taxon>
        <taxon>Ascomycota</taxon>
        <taxon>Pezizomycotina</taxon>
        <taxon>Lecanoromycetes</taxon>
        <taxon>OSLEUM clade</taxon>
        <taxon>Lecanoromycetidae</taxon>
        <taxon>Lecanorales</taxon>
        <taxon>Lecanorineae</taxon>
        <taxon>Parmeliaceae</taxon>
        <taxon>Letharia</taxon>
    </lineage>
</organism>